<sequence>MEAPASLAAGARTVVATSDLGKKVAVARRTAALWFDRSLSLRHPPLDPPVPSRPGRPEKPELRAPRDMPRRSADSRTGHIALLHSIAHIELNAIDLAWDIVGRFADRPMPRAFFDDWVTVGLEESIHFELLCGRLADLGSWYGALPAHDGLWQAAEETGHDLTARLAIVPLVLEARGLDVTPSMIEKADARGDEADASVLRRIYEDEKKHVHFGVKWFKFLCEREGRPFEPTFHALVRKHFRSPLKPPFNDRARSEAGLTPGFYRPLEIIRT</sequence>
<dbReference type="Proteomes" id="UP001229244">
    <property type="component" value="Unassembled WGS sequence"/>
</dbReference>
<name>A0AAE3VT46_9HYPH</name>
<gene>
    <name evidence="2" type="ORF">J2S73_004191</name>
</gene>
<evidence type="ECO:0000313" key="3">
    <source>
        <dbReference type="Proteomes" id="UP001229244"/>
    </source>
</evidence>
<dbReference type="InterPro" id="IPR009078">
    <property type="entry name" value="Ferritin-like_SF"/>
</dbReference>
<dbReference type="PANTHER" id="PTHR42782:SF2">
    <property type="entry name" value="3-OXOACYL-[ACYL-CARRIER-PROTEIN] SYNTHASE-LIKE PROTEIN"/>
    <property type="match status" value="1"/>
</dbReference>
<dbReference type="SUPFAM" id="SSF47240">
    <property type="entry name" value="Ferritin-like"/>
    <property type="match status" value="1"/>
</dbReference>
<feature type="compositionally biased region" description="Basic and acidic residues" evidence="1">
    <location>
        <begin position="55"/>
        <end position="73"/>
    </location>
</feature>
<feature type="region of interest" description="Disordered" evidence="1">
    <location>
        <begin position="45"/>
        <end position="73"/>
    </location>
</feature>
<reference evidence="2" key="1">
    <citation type="submission" date="2023-07" db="EMBL/GenBank/DDBJ databases">
        <title>Genomic Encyclopedia of Type Strains, Phase IV (KMG-IV): sequencing the most valuable type-strain genomes for metagenomic binning, comparative biology and taxonomic classification.</title>
        <authorList>
            <person name="Goeker M."/>
        </authorList>
    </citation>
    <scope>NUCLEOTIDE SEQUENCE</scope>
    <source>
        <strain evidence="2">DSM 21202</strain>
    </source>
</reference>
<accession>A0AAE3VT46</accession>
<dbReference type="PANTHER" id="PTHR42782">
    <property type="entry name" value="SI:CH73-314G15.3"/>
    <property type="match status" value="1"/>
</dbReference>
<comment type="caution">
    <text evidence="2">The sequence shown here is derived from an EMBL/GenBank/DDBJ whole genome shotgun (WGS) entry which is preliminary data.</text>
</comment>
<dbReference type="AlphaFoldDB" id="A0AAE3VT46"/>
<dbReference type="EMBL" id="JAUSUL010000007">
    <property type="protein sequence ID" value="MDQ0317705.1"/>
    <property type="molecule type" value="Genomic_DNA"/>
</dbReference>
<dbReference type="InterPro" id="IPR011197">
    <property type="entry name" value="UCP012318"/>
</dbReference>
<evidence type="ECO:0000256" key="1">
    <source>
        <dbReference type="SAM" id="MobiDB-lite"/>
    </source>
</evidence>
<dbReference type="RefSeq" id="WP_306887631.1">
    <property type="nucleotide sequence ID" value="NZ_JAUSUL010000007.1"/>
</dbReference>
<dbReference type="Pfam" id="PF04305">
    <property type="entry name" value="DUF455"/>
    <property type="match status" value="1"/>
</dbReference>
<keyword evidence="3" id="KW-1185">Reference proteome</keyword>
<protein>
    <submittedName>
        <fullName evidence="2">Uncharacterized ferritin-like protein (DUF455 family)</fullName>
    </submittedName>
</protein>
<dbReference type="CDD" id="cd00657">
    <property type="entry name" value="Ferritin_like"/>
    <property type="match status" value="1"/>
</dbReference>
<dbReference type="InterPro" id="IPR007402">
    <property type="entry name" value="DUF455"/>
</dbReference>
<proteinExistence type="predicted"/>
<organism evidence="2 3">
    <name type="scientific">Amorphus orientalis</name>
    <dbReference type="NCBI Taxonomy" id="649198"/>
    <lineage>
        <taxon>Bacteria</taxon>
        <taxon>Pseudomonadati</taxon>
        <taxon>Pseudomonadota</taxon>
        <taxon>Alphaproteobacteria</taxon>
        <taxon>Hyphomicrobiales</taxon>
        <taxon>Amorphaceae</taxon>
        <taxon>Amorphus</taxon>
    </lineage>
</organism>
<evidence type="ECO:0000313" key="2">
    <source>
        <dbReference type="EMBL" id="MDQ0317705.1"/>
    </source>
</evidence>
<dbReference type="PIRSF" id="PIRSF012318">
    <property type="entry name" value="UCP012318"/>
    <property type="match status" value="1"/>
</dbReference>